<keyword evidence="5" id="KW-0963">Cytoplasm</keyword>
<gene>
    <name evidence="16" type="ORF">RRG08_001992</name>
</gene>
<evidence type="ECO:0000259" key="14">
    <source>
        <dbReference type="Pfam" id="PF20666"/>
    </source>
</evidence>
<dbReference type="InterPro" id="IPR009361">
    <property type="entry name" value="Zw10_N"/>
</dbReference>
<dbReference type="Pfam" id="PF06248">
    <property type="entry name" value="Zw10_N"/>
    <property type="match status" value="1"/>
</dbReference>
<feature type="coiled-coil region" evidence="11">
    <location>
        <begin position="16"/>
        <end position="82"/>
    </location>
</feature>
<organism evidence="16 17">
    <name type="scientific">Elysia crispata</name>
    <name type="common">lettuce slug</name>
    <dbReference type="NCBI Taxonomy" id="231223"/>
    <lineage>
        <taxon>Eukaryota</taxon>
        <taxon>Metazoa</taxon>
        <taxon>Spiralia</taxon>
        <taxon>Lophotrochozoa</taxon>
        <taxon>Mollusca</taxon>
        <taxon>Gastropoda</taxon>
        <taxon>Heterobranchia</taxon>
        <taxon>Euthyneura</taxon>
        <taxon>Panpulmonata</taxon>
        <taxon>Sacoglossa</taxon>
        <taxon>Placobranchoidea</taxon>
        <taxon>Plakobranchidae</taxon>
        <taxon>Elysia</taxon>
    </lineage>
</organism>
<keyword evidence="4" id="KW-0158">Chromosome</keyword>
<evidence type="ECO:0000256" key="11">
    <source>
        <dbReference type="SAM" id="Coils"/>
    </source>
</evidence>
<dbReference type="InterPro" id="IPR048344">
    <property type="entry name" value="Zw10_middle"/>
</dbReference>
<proteinExistence type="inferred from homology"/>
<keyword evidence="10" id="KW-0137">Centromere</keyword>
<dbReference type="Pfam" id="PF20665">
    <property type="entry name" value="Zw10_middle"/>
    <property type="match status" value="1"/>
</dbReference>
<keyword evidence="6" id="KW-0132">Cell division</keyword>
<keyword evidence="11" id="KW-0175">Coiled coil</keyword>
<evidence type="ECO:0000256" key="6">
    <source>
        <dbReference type="ARBA" id="ARBA00022618"/>
    </source>
</evidence>
<evidence type="ECO:0000256" key="1">
    <source>
        <dbReference type="ARBA" id="ARBA00004496"/>
    </source>
</evidence>
<name>A0AAE1BAV5_9GAST</name>
<comment type="subcellular location">
    <subcellularLocation>
        <location evidence="2">Chromosome</location>
        <location evidence="2">Centromere</location>
        <location evidence="2">Kinetochore</location>
    </subcellularLocation>
    <subcellularLocation>
        <location evidence="1">Cytoplasm</location>
    </subcellularLocation>
</comment>
<reference evidence="16" key="1">
    <citation type="journal article" date="2023" name="G3 (Bethesda)">
        <title>A reference genome for the long-term kleptoplast-retaining sea slug Elysia crispata morphotype clarki.</title>
        <authorList>
            <person name="Eastman K.E."/>
            <person name="Pendleton A.L."/>
            <person name="Shaikh M.A."/>
            <person name="Suttiyut T."/>
            <person name="Ogas R."/>
            <person name="Tomko P."/>
            <person name="Gavelis G."/>
            <person name="Widhalm J.R."/>
            <person name="Wisecaver J.H."/>
        </authorList>
    </citation>
    <scope>NUCLEOTIDE SEQUENCE</scope>
    <source>
        <strain evidence="16">ECLA1</strain>
    </source>
</reference>
<sequence length="776" mass="86770">MSFVAQILQHSDQFEKKAIHENVEALTSKLNEMTVEVHQLAESKYVDFKPNLGATEKLEAKASDLKQEISELENKINNKINNQLSFSAGEFQDLNSKLAESKSIYEGLEKLTKITSLLQESERCVHTKQYSQAASSLSQVESMLKRPLTNQDAKISILAALAMEVKVRKGQLDCLLTDLWKEFVQWNIKTEKNSTQQQEMTLSPVKVSLCVSCEGDCISELRNIVIGLHKQNLLNMQMKSFVDKFKKFIVPLIVEYPVLDIEVLTSGPTKTLVILRKEEATEQAIDKAYVSVFSNLIYIMTELSAMLLSSEFNSEDTESNKYTSTDLSKEGSSDSTNHGDTLMSWLGAEVGPWLLDLLQRTVIAKAVPTNSKDLDGFQDVIKQVTVVHENLIEIGFLQPDNQILLKSVENVNMLFSNKKSQTILVEARNLMISGLHEGVAVTEDKPMGEWPPLTPGGVKKVQRLEVATNHQLSDNTFRMPRCRISENIQTLVTLAYETLQEASESSPECALQMFLAVNSMFEIFCEVVPTHHGKTLETFPQVAALHHNNCMFISHHLLTLGHQFAARLPPIVNPTFVSLIQQIRENGVNVFLAQIRRQQDLLLDCLEEAKGFGQLEEKARGEAAGRAIKQVMLQLDHLQKIWKPVLPINNYKKAMGRLIGCVVTHITDCVCALEDIAQTAAQTLLKLLSPMESTCGEMLVLPGETPSVELTRHVESWPRLTELQLVLDASLLAVGDRWAGGQGPLALAFTPTEVRQLVRALFQNTDRRANLLATIK</sequence>
<evidence type="ECO:0000259" key="12">
    <source>
        <dbReference type="Pfam" id="PF06248"/>
    </source>
</evidence>
<evidence type="ECO:0008006" key="18">
    <source>
        <dbReference type="Google" id="ProtNLM"/>
    </source>
</evidence>
<keyword evidence="9" id="KW-0131">Cell cycle</keyword>
<dbReference type="GO" id="GO:1990423">
    <property type="term" value="C:RZZ complex"/>
    <property type="evidence" value="ECO:0007669"/>
    <property type="project" value="TreeGrafter"/>
</dbReference>
<dbReference type="PANTHER" id="PTHR12205">
    <property type="entry name" value="CENTROMERE/KINETOCHORE PROTEIN ZW10"/>
    <property type="match status" value="1"/>
</dbReference>
<dbReference type="Pfam" id="PF20666">
    <property type="entry name" value="ZW10_C"/>
    <property type="match status" value="1"/>
</dbReference>
<feature type="domain" description="Centromere/kinetochore protein zw10 middle" evidence="13">
    <location>
        <begin position="178"/>
        <end position="431"/>
    </location>
</feature>
<feature type="domain" description="Centromere/kinetochore protein zw10 C-terminal" evidence="14">
    <location>
        <begin position="477"/>
        <end position="603"/>
    </location>
</feature>
<keyword evidence="7" id="KW-0498">Mitosis</keyword>
<evidence type="ECO:0000256" key="7">
    <source>
        <dbReference type="ARBA" id="ARBA00022776"/>
    </source>
</evidence>
<dbReference type="Pfam" id="PF22766">
    <property type="entry name" value="ZW10_C2"/>
    <property type="match status" value="1"/>
</dbReference>
<dbReference type="Proteomes" id="UP001283361">
    <property type="component" value="Unassembled WGS sequence"/>
</dbReference>
<accession>A0AAE1BAV5</accession>
<dbReference type="Gene3D" id="1.10.357.150">
    <property type="match status" value="1"/>
</dbReference>
<keyword evidence="8" id="KW-0995">Kinetochore</keyword>
<evidence type="ECO:0000256" key="2">
    <source>
        <dbReference type="ARBA" id="ARBA00004629"/>
    </source>
</evidence>
<feature type="domain" description="ZW10 C-terminal helical" evidence="15">
    <location>
        <begin position="626"/>
        <end position="775"/>
    </location>
</feature>
<dbReference type="InterPro" id="IPR055148">
    <property type="entry name" value="ZW10_C_2"/>
</dbReference>
<dbReference type="AlphaFoldDB" id="A0AAE1BAV5"/>
<dbReference type="EMBL" id="JAWDGP010000218">
    <property type="protein sequence ID" value="KAK3802730.1"/>
    <property type="molecule type" value="Genomic_DNA"/>
</dbReference>
<dbReference type="GO" id="GO:0005737">
    <property type="term" value="C:cytoplasm"/>
    <property type="evidence" value="ECO:0007669"/>
    <property type="project" value="UniProtKB-SubCell"/>
</dbReference>
<dbReference type="GO" id="GO:0005634">
    <property type="term" value="C:nucleus"/>
    <property type="evidence" value="ECO:0007669"/>
    <property type="project" value="InterPro"/>
</dbReference>
<evidence type="ECO:0000259" key="15">
    <source>
        <dbReference type="Pfam" id="PF22766"/>
    </source>
</evidence>
<dbReference type="GO" id="GO:0006888">
    <property type="term" value="P:endoplasmic reticulum to Golgi vesicle-mediated transport"/>
    <property type="evidence" value="ECO:0007669"/>
    <property type="project" value="TreeGrafter"/>
</dbReference>
<evidence type="ECO:0000256" key="4">
    <source>
        <dbReference type="ARBA" id="ARBA00022454"/>
    </source>
</evidence>
<evidence type="ECO:0000313" key="17">
    <source>
        <dbReference type="Proteomes" id="UP001283361"/>
    </source>
</evidence>
<dbReference type="InterPro" id="IPR048343">
    <property type="entry name" value="ZW10_C"/>
</dbReference>
<dbReference type="PANTHER" id="PTHR12205:SF0">
    <property type="entry name" value="CENTROMERE_KINETOCHORE PROTEIN ZW10 HOMOLOG"/>
    <property type="match status" value="1"/>
</dbReference>
<protein>
    <recommendedName>
        <fullName evidence="18">Centromere/kinetochore protein zw10 homolog</fullName>
    </recommendedName>
</protein>
<evidence type="ECO:0000256" key="9">
    <source>
        <dbReference type="ARBA" id="ARBA00023306"/>
    </source>
</evidence>
<dbReference type="InterPro" id="IPR046362">
    <property type="entry name" value="Zw10/DSL1_C_sf"/>
</dbReference>
<evidence type="ECO:0000259" key="13">
    <source>
        <dbReference type="Pfam" id="PF20665"/>
    </source>
</evidence>
<keyword evidence="17" id="KW-1185">Reference proteome</keyword>
<evidence type="ECO:0000256" key="3">
    <source>
        <dbReference type="ARBA" id="ARBA00006245"/>
    </source>
</evidence>
<evidence type="ECO:0000256" key="10">
    <source>
        <dbReference type="ARBA" id="ARBA00023328"/>
    </source>
</evidence>
<evidence type="ECO:0000256" key="8">
    <source>
        <dbReference type="ARBA" id="ARBA00022838"/>
    </source>
</evidence>
<comment type="similarity">
    <text evidence="3">Belongs to the ZW10 family.</text>
</comment>
<dbReference type="GO" id="GO:0007094">
    <property type="term" value="P:mitotic spindle assembly checkpoint signaling"/>
    <property type="evidence" value="ECO:0007669"/>
    <property type="project" value="TreeGrafter"/>
</dbReference>
<feature type="domain" description="Centromere/kinetochore protein zw10 N-terminal" evidence="12">
    <location>
        <begin position="26"/>
        <end position="117"/>
    </location>
</feature>
<evidence type="ECO:0000256" key="5">
    <source>
        <dbReference type="ARBA" id="ARBA00022490"/>
    </source>
</evidence>
<evidence type="ECO:0000313" key="16">
    <source>
        <dbReference type="EMBL" id="KAK3802730.1"/>
    </source>
</evidence>
<comment type="caution">
    <text evidence="16">The sequence shown here is derived from an EMBL/GenBank/DDBJ whole genome shotgun (WGS) entry which is preliminary data.</text>
</comment>
<dbReference type="GO" id="GO:0051301">
    <property type="term" value="P:cell division"/>
    <property type="evidence" value="ECO:0007669"/>
    <property type="project" value="UniProtKB-KW"/>
</dbReference>